<reference evidence="2 3" key="1">
    <citation type="submission" date="2016-10" db="EMBL/GenBank/DDBJ databases">
        <authorList>
            <person name="de Groot N.N."/>
        </authorList>
    </citation>
    <scope>NUCLEOTIDE SEQUENCE [LARGE SCALE GENOMIC DNA]</scope>
    <source>
        <strain evidence="2 3">DSM 43941</strain>
    </source>
</reference>
<dbReference type="EMBL" id="LT629758">
    <property type="protein sequence ID" value="SDT78319.1"/>
    <property type="molecule type" value="Genomic_DNA"/>
</dbReference>
<feature type="region of interest" description="Disordered" evidence="1">
    <location>
        <begin position="205"/>
        <end position="234"/>
    </location>
</feature>
<accession>A0A1H2D6W6</accession>
<evidence type="ECO:0000313" key="3">
    <source>
        <dbReference type="Proteomes" id="UP000198688"/>
    </source>
</evidence>
<evidence type="ECO:0000256" key="1">
    <source>
        <dbReference type="SAM" id="MobiDB-lite"/>
    </source>
</evidence>
<name>A0A1H2D6W6_9ACTN</name>
<sequence>MPADRRSIWHSGRMLSNVDLPAPGLLWTRWATLSATYAALGRPGTWSIDELGAGRQDDDGSWARFALLDGRRAVLWGHSLQESATTRLEPALDLLTGAPDWLPWDTLSPLAERDRLGFVIWHESGRWSRVRYPAGLPDGMTEMAGPLLTAESTIVALSRYGPRQAAEQLLAAAVRADLTGAHFTDLLTEILTDTPPDIGAALDGARRGGLLPGSAAPRIRPGRRPPMRRVRQLSQGEHDRLVWAAMRDSPELSRPAPPTTAELDTLVGWLQDRSPDGDGRCSLLAYADATSFSAQPGDRPPADRLDEERYAAFRRLTELVRALRRAESDPRYGRWLFLRVETSATGVNIERRYDSWPVWWHDDGVSGPWRTNLQEEMDGRLPAYRPAWATLLDPEVAFRPL</sequence>
<proteinExistence type="predicted"/>
<dbReference type="Proteomes" id="UP000198688">
    <property type="component" value="Chromosome I"/>
</dbReference>
<protein>
    <submittedName>
        <fullName evidence="2">Uncharacterized protein</fullName>
    </submittedName>
</protein>
<evidence type="ECO:0000313" key="2">
    <source>
        <dbReference type="EMBL" id="SDT78319.1"/>
    </source>
</evidence>
<organism evidence="2 3">
    <name type="scientific">Actinoplanes derwentensis</name>
    <dbReference type="NCBI Taxonomy" id="113562"/>
    <lineage>
        <taxon>Bacteria</taxon>
        <taxon>Bacillati</taxon>
        <taxon>Actinomycetota</taxon>
        <taxon>Actinomycetes</taxon>
        <taxon>Micromonosporales</taxon>
        <taxon>Micromonosporaceae</taxon>
        <taxon>Actinoplanes</taxon>
    </lineage>
</organism>
<keyword evidence="3" id="KW-1185">Reference proteome</keyword>
<feature type="compositionally biased region" description="Low complexity" evidence="1">
    <location>
        <begin position="205"/>
        <end position="219"/>
    </location>
</feature>
<dbReference type="AlphaFoldDB" id="A0A1H2D6W6"/>
<gene>
    <name evidence="2" type="ORF">SAMN04489716_8322</name>
</gene>
<feature type="compositionally biased region" description="Basic residues" evidence="1">
    <location>
        <begin position="220"/>
        <end position="231"/>
    </location>
</feature>